<dbReference type="InterPro" id="IPR034727">
    <property type="entry name" value="Kintoun"/>
</dbReference>
<dbReference type="GO" id="GO:0070286">
    <property type="term" value="P:axonemal dynein complex assembly"/>
    <property type="evidence" value="ECO:0007669"/>
    <property type="project" value="UniProtKB-UniRule"/>
</dbReference>
<dbReference type="PANTHER" id="PTHR22997:SF0">
    <property type="entry name" value="PIH1 DOMAIN-CONTAINING PROTEIN 1"/>
    <property type="match status" value="1"/>
</dbReference>
<dbReference type="EMBL" id="JAGDFM010000097">
    <property type="protein sequence ID" value="KAG7386611.1"/>
    <property type="molecule type" value="Genomic_DNA"/>
</dbReference>
<feature type="compositionally biased region" description="Polar residues" evidence="4">
    <location>
        <begin position="11"/>
        <end position="21"/>
    </location>
</feature>
<proteinExistence type="inferred from homology"/>
<evidence type="ECO:0000256" key="1">
    <source>
        <dbReference type="ARBA" id="ARBA00004496"/>
    </source>
</evidence>
<feature type="compositionally biased region" description="Low complexity" evidence="4">
    <location>
        <begin position="579"/>
        <end position="596"/>
    </location>
</feature>
<gene>
    <name evidence="7" type="primary">DNAAF2</name>
    <name evidence="7" type="ORF">PHYPSEUDO_015519</name>
</gene>
<feature type="domain" description="PIH1D1/2/3 CS-like" evidence="6">
    <location>
        <begin position="379"/>
        <end position="456"/>
    </location>
</feature>
<feature type="region of interest" description="Disordered" evidence="4">
    <location>
        <begin position="552"/>
        <end position="604"/>
    </location>
</feature>
<sequence>MVAGVRGATAPASSPTSNNAVETDVPSEAEMGALFEAAMRQQQTAQKGGAEPKVTPEEQHKFLSAMKQPEFRSLLNEYMQEISDPSNRAETERYLSQLEGEQKVPTDKQLVKPTPGFVVKTKWEEATHKIFINVCSSDKMQPPSSTKVAIGQQGTSWNLPYSLGPERLEQDKGGSGVPTFDVCFHPRVIEFAMARPDYRHMVISTCLDAVEPILRESRRKPNALLAKDYHILKGVAYKSGDPVTMCLRKEREAPEPTKSKKTKAAQSKPKVQAVTVTKIAPEGKMTEVSDKENAPPPQSIKRVDGKADDSVLNQLTHVEQSDKSSPLLMKESSSTKVDTKPQLDKLKQAKKMEHQLIYRGRFELLHHMQADPGKNVPEDRYRPKELVVEVSFPLSSSAKDLDLDVSERLLRLSAGPSVPGNYEPLELALPFPVIEDKGSAKFDRKNHKLIVTLPVQPPPKPKPQSVSLIVQDDDEEEEELAADEPTLPENSGVRAPKTRKEGEDEFRMLRETALMVANDPQVLARKQRKAQAQPAVLAPATRPPLATVTEPAAINDDIYDDLPPLESCSDEEEDDAEEAGAPPSVPTATESASEAAEPIKPPFETHDTPTCLSYIVAVAGIDKASVKLTFPSSSSLRLQFSDSEKRVYEMQVAMLPVDVDPSTAEFDVASENMVVILQKKNATAASTSRAESSQKAVQIDAPAPLAAATFQNQLLYELD</sequence>
<evidence type="ECO:0000313" key="8">
    <source>
        <dbReference type="Proteomes" id="UP000694044"/>
    </source>
</evidence>
<name>A0A8T1VZN9_9STRA</name>
<feature type="region of interest" description="Disordered" evidence="4">
    <location>
        <begin position="319"/>
        <end position="339"/>
    </location>
</feature>
<feature type="region of interest" description="Disordered" evidence="4">
    <location>
        <begin position="250"/>
        <end position="306"/>
    </location>
</feature>
<feature type="region of interest" description="Disordered" evidence="4">
    <location>
        <begin position="40"/>
        <end position="59"/>
    </location>
</feature>
<protein>
    <recommendedName>
        <fullName evidence="3">Protein kintoun</fullName>
    </recommendedName>
    <alternativeName>
        <fullName evidence="3">Dynein assembly factor 2, axonemal homolog</fullName>
    </alternativeName>
</protein>
<reference evidence="7" key="1">
    <citation type="submission" date="2021-02" db="EMBL/GenBank/DDBJ databases">
        <authorList>
            <person name="Palmer J.M."/>
        </authorList>
    </citation>
    <scope>NUCLEOTIDE SEQUENCE</scope>
    <source>
        <strain evidence="7">SCRP734</strain>
    </source>
</reference>
<comment type="caution">
    <text evidence="7">The sequence shown here is derived from an EMBL/GenBank/DDBJ whole genome shotgun (WGS) entry which is preliminary data.</text>
</comment>
<evidence type="ECO:0000259" key="6">
    <source>
        <dbReference type="Pfam" id="PF18201"/>
    </source>
</evidence>
<feature type="region of interest" description="Disordered" evidence="4">
    <location>
        <begin position="1"/>
        <end position="31"/>
    </location>
</feature>
<evidence type="ECO:0000313" key="7">
    <source>
        <dbReference type="EMBL" id="KAG7386611.1"/>
    </source>
</evidence>
<comment type="similarity">
    <text evidence="3">Belongs to the PIH1 family. Kintoun subfamily.</text>
</comment>
<feature type="compositionally biased region" description="Acidic residues" evidence="4">
    <location>
        <begin position="568"/>
        <end position="578"/>
    </location>
</feature>
<feature type="compositionally biased region" description="Acidic residues" evidence="4">
    <location>
        <begin position="471"/>
        <end position="482"/>
    </location>
</feature>
<dbReference type="PANTHER" id="PTHR22997">
    <property type="entry name" value="PIH1 DOMAIN-CONTAINING PROTEIN 1"/>
    <property type="match status" value="1"/>
</dbReference>
<evidence type="ECO:0000256" key="2">
    <source>
        <dbReference type="ARBA" id="ARBA00022490"/>
    </source>
</evidence>
<feature type="compositionally biased region" description="Basic and acidic residues" evidence="4">
    <location>
        <begin position="284"/>
        <end position="293"/>
    </location>
</feature>
<dbReference type="GO" id="GO:0060285">
    <property type="term" value="P:cilium-dependent cell motility"/>
    <property type="evidence" value="ECO:0007669"/>
    <property type="project" value="UniProtKB-UniRule"/>
</dbReference>
<keyword evidence="8" id="KW-1185">Reference proteome</keyword>
<dbReference type="InterPro" id="IPR041442">
    <property type="entry name" value="PIH1D1/2/3_CS-like"/>
</dbReference>
<feature type="domain" description="PIH1 N-terminal" evidence="5">
    <location>
        <begin position="82"/>
        <end position="214"/>
    </location>
</feature>
<dbReference type="HAMAP" id="MF_03069">
    <property type="entry name" value="Kintoun"/>
    <property type="match status" value="1"/>
</dbReference>
<comment type="function">
    <text evidence="3">Required for cytoplasmic pre-assembly of axonemal dyneins, thereby playing a central role in motility in cilia and flagella. Involved in pre-assembly of dynein arm complexes in the cytoplasm before intraflagellar transport loads them for the ciliary compartment.</text>
</comment>
<accession>A0A8T1VZN9</accession>
<dbReference type="Pfam" id="PF18201">
    <property type="entry name" value="PIH1_CS"/>
    <property type="match status" value="1"/>
</dbReference>
<feature type="region of interest" description="Disordered" evidence="4">
    <location>
        <begin position="453"/>
        <end position="503"/>
    </location>
</feature>
<organism evidence="7 8">
    <name type="scientific">Phytophthora pseudosyringae</name>
    <dbReference type="NCBI Taxonomy" id="221518"/>
    <lineage>
        <taxon>Eukaryota</taxon>
        <taxon>Sar</taxon>
        <taxon>Stramenopiles</taxon>
        <taxon>Oomycota</taxon>
        <taxon>Peronosporomycetes</taxon>
        <taxon>Peronosporales</taxon>
        <taxon>Peronosporaceae</taxon>
        <taxon>Phytophthora</taxon>
    </lineage>
</organism>
<dbReference type="OrthoDB" id="5135119at2759"/>
<dbReference type="Proteomes" id="UP000694044">
    <property type="component" value="Unassembled WGS sequence"/>
</dbReference>
<dbReference type="GO" id="GO:0005737">
    <property type="term" value="C:cytoplasm"/>
    <property type="evidence" value="ECO:0007669"/>
    <property type="project" value="UniProtKB-SubCell"/>
</dbReference>
<evidence type="ECO:0000259" key="5">
    <source>
        <dbReference type="Pfam" id="PF08190"/>
    </source>
</evidence>
<evidence type="ECO:0000256" key="4">
    <source>
        <dbReference type="SAM" id="MobiDB-lite"/>
    </source>
</evidence>
<comment type="subcellular location">
    <subcellularLocation>
        <location evidence="1 3">Cytoplasm</location>
    </subcellularLocation>
</comment>
<keyword evidence="2 3" id="KW-0963">Cytoplasm</keyword>
<evidence type="ECO:0000256" key="3">
    <source>
        <dbReference type="HAMAP-Rule" id="MF_03069"/>
    </source>
</evidence>
<dbReference type="InterPro" id="IPR012981">
    <property type="entry name" value="PIH1_N"/>
</dbReference>
<dbReference type="Pfam" id="PF08190">
    <property type="entry name" value="PIH1"/>
    <property type="match status" value="1"/>
</dbReference>
<dbReference type="InterPro" id="IPR050734">
    <property type="entry name" value="PIH1/Kintoun_subfamily"/>
</dbReference>
<dbReference type="AlphaFoldDB" id="A0A8T1VZN9"/>